<keyword evidence="1" id="KW-0560">Oxidoreductase</keyword>
<reference evidence="1 2" key="1">
    <citation type="submission" date="2023-03" db="EMBL/GenBank/DDBJ databases">
        <authorList>
            <person name="Pearce D."/>
        </authorList>
    </citation>
    <scope>NUCLEOTIDE SEQUENCE [LARGE SCALE GENOMIC DNA]</scope>
    <source>
        <strain evidence="1">Msz</strain>
    </source>
</reference>
<dbReference type="SUPFAM" id="SSF53706">
    <property type="entry name" value="Formate dehydrogenase/DMSO reductase, domains 1-3"/>
    <property type="match status" value="1"/>
</dbReference>
<dbReference type="InterPro" id="IPR016457">
    <property type="entry name" value="Formylmethanofuran_DH_bsu"/>
</dbReference>
<dbReference type="PIRSF" id="PIRSF005646">
    <property type="entry name" value="FwdB"/>
    <property type="match status" value="1"/>
</dbReference>
<organism evidence="1 2">
    <name type="scientific">Methylocaldum szegediense</name>
    <dbReference type="NCBI Taxonomy" id="73780"/>
    <lineage>
        <taxon>Bacteria</taxon>
        <taxon>Pseudomonadati</taxon>
        <taxon>Pseudomonadota</taxon>
        <taxon>Gammaproteobacteria</taxon>
        <taxon>Methylococcales</taxon>
        <taxon>Methylococcaceae</taxon>
        <taxon>Methylocaldum</taxon>
    </lineage>
</organism>
<sequence length="427" mass="46271">MTENTQTRVFENVPSPFCGIASDDLKIEVEGHRVKIIENGDAVTTAGFERPITDTAPRIAGNTATLDQAVARAAEILKSARLPVFSGFGTDVNETRAALSLIDRCRGIFDQMRSEGGLRNLLVLADSGWMATTLGELKNRVEVLVSFGTDIELDFPRFFERFIWNKETLFEGDTSKREIIFIGRAPSGQAADAPDGRAPKVIPCAQEALPDVAAALSALAKGAKLQAEQVAGIPISELQAVVDRLRQARYSVVTWAAGQLAFPHAELTVQQLCQMVSTLNKDTRAAVLPLGGQDGDRTASQVCAWISGYPTRVSYARGYPEYDPYHNSTARLLASGEADVLFWISSLSTTPPPASSVPTVVIGRSGMRFESEPEVFIPVGVPGIDFPGHMYRCDNVVALPLYQIRESGLAKAADVLRSIERMLGEND</sequence>
<dbReference type="RefSeq" id="WP_026611264.1">
    <property type="nucleotide sequence ID" value="NZ_OX458333.1"/>
</dbReference>
<keyword evidence="2" id="KW-1185">Reference proteome</keyword>
<name>A0ABN8X7J4_9GAMM</name>
<dbReference type="EC" id="1.2.7.12" evidence="1"/>
<accession>A0ABN8X7J4</accession>
<dbReference type="NCBIfam" id="TIGR03129">
    <property type="entry name" value="one_C_dehyd_B"/>
    <property type="match status" value="1"/>
</dbReference>
<protein>
    <submittedName>
        <fullName evidence="1">Formylmethanofuran dehydrogenase subunit B</fullName>
        <ecNumber evidence="1">1.2.7.12</ecNumber>
    </submittedName>
</protein>
<gene>
    <name evidence="1" type="primary">fhcB</name>
    <name evidence="1" type="ORF">MSZNOR_2920</name>
</gene>
<proteinExistence type="predicted"/>
<dbReference type="CDD" id="cd02761">
    <property type="entry name" value="MopB_FmdB-FwdB"/>
    <property type="match status" value="1"/>
</dbReference>
<dbReference type="EMBL" id="OX458333">
    <property type="protein sequence ID" value="CAI8873205.1"/>
    <property type="molecule type" value="Genomic_DNA"/>
</dbReference>
<dbReference type="GO" id="GO:0018493">
    <property type="term" value="F:formylmethanofuran dehydrogenase activity"/>
    <property type="evidence" value="ECO:0007669"/>
    <property type="project" value="UniProtKB-EC"/>
</dbReference>
<evidence type="ECO:0000313" key="1">
    <source>
        <dbReference type="EMBL" id="CAI8873205.1"/>
    </source>
</evidence>
<dbReference type="Proteomes" id="UP001162030">
    <property type="component" value="Chromosome"/>
</dbReference>
<evidence type="ECO:0000313" key="2">
    <source>
        <dbReference type="Proteomes" id="UP001162030"/>
    </source>
</evidence>